<feature type="compositionally biased region" description="Acidic residues" evidence="8">
    <location>
        <begin position="184"/>
        <end position="197"/>
    </location>
</feature>
<proteinExistence type="inferred from homology"/>
<feature type="domain" description="Helicase ATP-binding" evidence="9">
    <location>
        <begin position="291"/>
        <end position="458"/>
    </location>
</feature>
<accession>A0A7R9QNF1</accession>
<feature type="non-terminal residue" evidence="10">
    <location>
        <position position="1"/>
    </location>
</feature>
<dbReference type="InterPro" id="IPR014001">
    <property type="entry name" value="Helicase_ATP-bd"/>
</dbReference>
<dbReference type="SMART" id="SM00487">
    <property type="entry name" value="DEXDc"/>
    <property type="match status" value="1"/>
</dbReference>
<dbReference type="CDD" id="cd17982">
    <property type="entry name" value="DEXHc_DHX37"/>
    <property type="match status" value="1"/>
</dbReference>
<feature type="compositionally biased region" description="Basic and acidic residues" evidence="8">
    <location>
        <begin position="16"/>
        <end position="26"/>
    </location>
</feature>
<evidence type="ECO:0000256" key="3">
    <source>
        <dbReference type="ARBA" id="ARBA00022741"/>
    </source>
</evidence>
<evidence type="ECO:0000256" key="6">
    <source>
        <dbReference type="ARBA" id="ARBA00022840"/>
    </source>
</evidence>
<dbReference type="EMBL" id="OC920204">
    <property type="protein sequence ID" value="CAD7652294.1"/>
    <property type="molecule type" value="Genomic_DNA"/>
</dbReference>
<keyword evidence="5" id="KW-0347">Helicase</keyword>
<feature type="compositionally biased region" description="Basic and acidic residues" evidence="8">
    <location>
        <begin position="223"/>
        <end position="235"/>
    </location>
</feature>
<dbReference type="GO" id="GO:0003724">
    <property type="term" value="F:RNA helicase activity"/>
    <property type="evidence" value="ECO:0007669"/>
    <property type="project" value="UniProtKB-EC"/>
</dbReference>
<dbReference type="FunFam" id="3.40.50.300:FF:000637">
    <property type="entry name" value="ATP-dependent RNA helicase DHX37/DHR1"/>
    <property type="match status" value="1"/>
</dbReference>
<keyword evidence="6" id="KW-0067">ATP-binding</keyword>
<protein>
    <recommendedName>
        <fullName evidence="2">RNA helicase</fullName>
        <ecNumber evidence="2">3.6.4.13</ecNumber>
    </recommendedName>
</protein>
<evidence type="ECO:0000256" key="4">
    <source>
        <dbReference type="ARBA" id="ARBA00022801"/>
    </source>
</evidence>
<dbReference type="Proteomes" id="UP000728032">
    <property type="component" value="Unassembled WGS sequence"/>
</dbReference>
<dbReference type="PROSITE" id="PS00690">
    <property type="entry name" value="DEAH_ATP_HELICASE"/>
    <property type="match status" value="1"/>
</dbReference>
<dbReference type="PROSITE" id="PS51192">
    <property type="entry name" value="HELICASE_ATP_BIND_1"/>
    <property type="match status" value="1"/>
</dbReference>
<dbReference type="InterPro" id="IPR027417">
    <property type="entry name" value="P-loop_NTPase"/>
</dbReference>
<comment type="catalytic activity">
    <reaction evidence="7">
        <text>ATP + H2O = ADP + phosphate + H(+)</text>
        <dbReference type="Rhea" id="RHEA:13065"/>
        <dbReference type="ChEBI" id="CHEBI:15377"/>
        <dbReference type="ChEBI" id="CHEBI:15378"/>
        <dbReference type="ChEBI" id="CHEBI:30616"/>
        <dbReference type="ChEBI" id="CHEBI:43474"/>
        <dbReference type="ChEBI" id="CHEBI:456216"/>
        <dbReference type="EC" id="3.6.4.13"/>
    </reaction>
</comment>
<evidence type="ECO:0000313" key="10">
    <source>
        <dbReference type="EMBL" id="CAD7652294.1"/>
    </source>
</evidence>
<dbReference type="GO" id="GO:0000462">
    <property type="term" value="P:maturation of SSU-rRNA from tricistronic rRNA transcript (SSU-rRNA, 5.8S rRNA, LSU-rRNA)"/>
    <property type="evidence" value="ECO:0007669"/>
    <property type="project" value="TreeGrafter"/>
</dbReference>
<dbReference type="GO" id="GO:0003723">
    <property type="term" value="F:RNA binding"/>
    <property type="evidence" value="ECO:0007669"/>
    <property type="project" value="TreeGrafter"/>
</dbReference>
<evidence type="ECO:0000256" key="7">
    <source>
        <dbReference type="ARBA" id="ARBA00047984"/>
    </source>
</evidence>
<dbReference type="PANTHER" id="PTHR18934">
    <property type="entry name" value="ATP-DEPENDENT RNA HELICASE"/>
    <property type="match status" value="1"/>
</dbReference>
<dbReference type="GO" id="GO:0016787">
    <property type="term" value="F:hydrolase activity"/>
    <property type="evidence" value="ECO:0007669"/>
    <property type="project" value="UniProtKB-KW"/>
</dbReference>
<dbReference type="CDD" id="cd18791">
    <property type="entry name" value="SF2_C_RHA"/>
    <property type="match status" value="1"/>
</dbReference>
<dbReference type="Pfam" id="PF00271">
    <property type="entry name" value="Helicase_C"/>
    <property type="match status" value="1"/>
</dbReference>
<evidence type="ECO:0000256" key="8">
    <source>
        <dbReference type="SAM" id="MobiDB-lite"/>
    </source>
</evidence>
<evidence type="ECO:0000256" key="5">
    <source>
        <dbReference type="ARBA" id="ARBA00022806"/>
    </source>
</evidence>
<dbReference type="GO" id="GO:0005524">
    <property type="term" value="F:ATP binding"/>
    <property type="evidence" value="ECO:0007669"/>
    <property type="project" value="UniProtKB-KW"/>
</dbReference>
<reference evidence="10" key="1">
    <citation type="submission" date="2020-11" db="EMBL/GenBank/DDBJ databases">
        <authorList>
            <person name="Tran Van P."/>
        </authorList>
    </citation>
    <scope>NUCLEOTIDE SEQUENCE</scope>
</reference>
<feature type="region of interest" description="Disordered" evidence="8">
    <location>
        <begin position="525"/>
        <end position="550"/>
    </location>
</feature>
<keyword evidence="11" id="KW-1185">Reference proteome</keyword>
<dbReference type="InterPro" id="IPR001650">
    <property type="entry name" value="Helicase_C-like"/>
</dbReference>
<dbReference type="EMBL" id="CAJPVJ010005379">
    <property type="protein sequence ID" value="CAG2169481.1"/>
    <property type="molecule type" value="Genomic_DNA"/>
</dbReference>
<evidence type="ECO:0000256" key="1">
    <source>
        <dbReference type="ARBA" id="ARBA00008792"/>
    </source>
</evidence>
<feature type="compositionally biased region" description="Basic residues" evidence="8">
    <location>
        <begin position="1"/>
        <end position="11"/>
    </location>
</feature>
<dbReference type="EC" id="3.6.4.13" evidence="2"/>
<keyword evidence="3" id="KW-0547">Nucleotide-binding</keyword>
<dbReference type="GO" id="GO:0005730">
    <property type="term" value="C:nucleolus"/>
    <property type="evidence" value="ECO:0007669"/>
    <property type="project" value="TreeGrafter"/>
</dbReference>
<dbReference type="InterPro" id="IPR011545">
    <property type="entry name" value="DEAD/DEAH_box_helicase_dom"/>
</dbReference>
<dbReference type="AlphaFoldDB" id="A0A7R9QNF1"/>
<organism evidence="10">
    <name type="scientific">Oppiella nova</name>
    <dbReference type="NCBI Taxonomy" id="334625"/>
    <lineage>
        <taxon>Eukaryota</taxon>
        <taxon>Metazoa</taxon>
        <taxon>Ecdysozoa</taxon>
        <taxon>Arthropoda</taxon>
        <taxon>Chelicerata</taxon>
        <taxon>Arachnida</taxon>
        <taxon>Acari</taxon>
        <taxon>Acariformes</taxon>
        <taxon>Sarcoptiformes</taxon>
        <taxon>Oribatida</taxon>
        <taxon>Brachypylina</taxon>
        <taxon>Oppioidea</taxon>
        <taxon>Oppiidae</taxon>
        <taxon>Oppiella</taxon>
    </lineage>
</organism>
<gene>
    <name evidence="10" type="ORF">ONB1V03_LOCUS8958</name>
</gene>
<comment type="similarity">
    <text evidence="1">Belongs to the DEAD box helicase family. DEAH subfamily.</text>
</comment>
<sequence>MVKTRQKRFNWKARQSGHEVVAKEADPQKKSVANKIDIGVDETKYDSCNALVLDTTRKGSKTKAPNVPKVAKVLSKKQKKKLEKVLQRKTRKINRAKLLSDLQDVRVEDKEMALMSSTSDVQTFGRKRFLDNCKSISDINTEEIHEITAIKYKTRNTFKKLKTEPKNKDLNVIAVSDGLSSSSESDDTSDEDNDNSGDSDVKDADNAVVNNDNTESETSEPNVSDKSESDVKRDSNLVTEKPVENVCEPEKPKPEVTEEVVKRQFVAIDRTDEIEKFRSALPIVNEEHTIMDSVFNNMFVIVCGETGSGKTTQVPQFLYEAGFATNGQMIGVTEPRRVAAIAMSKRVAHEMNLSSSRVSYQIRFDTNATKETQIKFMTDGVLLKEIQNDFLLQKYSVIVIDEAHERSLYSDILIGLLSRIVPLRNKKKNPLKLIIMSATLRVEDFTTNTRLFKSVAPVLKIDSRQYPVSVHFNKKTNSDYLHEAFRKVCKIHAECPAGGVLVFVTGRLEVEVLCRRLRAKYPNNSYKNNNEVSTHKSRQKRIRKSSECEENKTLVTEKAPTINLDDYDVNPLESETVLDDFDYSDDENDEQIVDHNSDDEDNIYAQSQPLYCLPLYSMLPHSQQISIFKEPPQGSRLCVIATNVAETSLTIPNIKYVVDSGKV</sequence>
<dbReference type="SUPFAM" id="SSF52540">
    <property type="entry name" value="P-loop containing nucleoside triphosphate hydrolases"/>
    <property type="match status" value="1"/>
</dbReference>
<dbReference type="InterPro" id="IPR002464">
    <property type="entry name" value="DNA/RNA_helicase_DEAH_CS"/>
</dbReference>
<keyword evidence="4" id="KW-0378">Hydrolase</keyword>
<dbReference type="OrthoDB" id="6512733at2759"/>
<dbReference type="Pfam" id="PF00270">
    <property type="entry name" value="DEAD"/>
    <property type="match status" value="1"/>
</dbReference>
<evidence type="ECO:0000256" key="2">
    <source>
        <dbReference type="ARBA" id="ARBA00012552"/>
    </source>
</evidence>
<feature type="region of interest" description="Disordered" evidence="8">
    <location>
        <begin position="1"/>
        <end position="26"/>
    </location>
</feature>
<name>A0A7R9QNF1_9ACAR</name>
<dbReference type="Gene3D" id="3.40.50.300">
    <property type="entry name" value="P-loop containing nucleotide triphosphate hydrolases"/>
    <property type="match status" value="3"/>
</dbReference>
<feature type="region of interest" description="Disordered" evidence="8">
    <location>
        <begin position="177"/>
        <end position="251"/>
    </location>
</feature>
<dbReference type="PANTHER" id="PTHR18934:SF99">
    <property type="entry name" value="ATP-DEPENDENT RNA HELICASE DHX37-RELATED"/>
    <property type="match status" value="1"/>
</dbReference>
<evidence type="ECO:0000313" key="11">
    <source>
        <dbReference type="Proteomes" id="UP000728032"/>
    </source>
</evidence>
<evidence type="ECO:0000259" key="9">
    <source>
        <dbReference type="PROSITE" id="PS51192"/>
    </source>
</evidence>